<protein>
    <recommendedName>
        <fullName evidence="2">histidine kinase</fullName>
        <ecNumber evidence="2">2.7.13.3</ecNumber>
    </recommendedName>
</protein>
<sequence length="432" mass="49204">MEKVLTENPVKSDIKLLIVDDREDNLFSIETILEQDGYIIRTANSGRAALRILLKEEDFTLILMDVQMPDLNGFETATLIYERDKLKHIPIIFVTANDYGDESVFKGYKMGGVDYIYKPVNPELLRAKVSVFVELYRKNHLLIAQDQKMAAANKRLEQEIKDRINSEAKVKMLNMQLMENINRLKVTNEELERFAYVASHDLQEPLRKIILFSDKFSLKYKDVLNEESNDYIMRIMKAAERMRALIKNILIFSRSAVNDDVFEPTDLNVLLQGIISDLEVSIEQKKAVVNIGSLPTITIVQSQFRQVFQNLIMNALKFSRENAPPEITIYAEQVKVNTSKRNSKPSGDYYTIYVKDNGIGFEQKYADEIFTLFKRLNSADKFEGTGIGLSICKKIVELHHGHISASSKIDEGATFSISLPVGGVKDIAEAVN</sequence>
<dbReference type="SMART" id="SM00388">
    <property type="entry name" value="HisKA"/>
    <property type="match status" value="1"/>
</dbReference>
<dbReference type="EMBL" id="PPSL01000007">
    <property type="protein sequence ID" value="PQJ09149.1"/>
    <property type="molecule type" value="Genomic_DNA"/>
</dbReference>
<dbReference type="Gene3D" id="1.10.287.130">
    <property type="match status" value="1"/>
</dbReference>
<dbReference type="InterPro" id="IPR036890">
    <property type="entry name" value="HATPase_C_sf"/>
</dbReference>
<evidence type="ECO:0000256" key="6">
    <source>
        <dbReference type="PROSITE-ProRule" id="PRU00169"/>
    </source>
</evidence>
<dbReference type="SUPFAM" id="SSF47384">
    <property type="entry name" value="Homodimeric domain of signal transducing histidine kinase"/>
    <property type="match status" value="1"/>
</dbReference>
<dbReference type="PROSITE" id="PS50109">
    <property type="entry name" value="HIS_KIN"/>
    <property type="match status" value="1"/>
</dbReference>
<reference evidence="9 10" key="1">
    <citation type="submission" date="2018-01" db="EMBL/GenBank/DDBJ databases">
        <title>A novel member of the phylum Bacteroidetes isolated from glacier ice.</title>
        <authorList>
            <person name="Liu Q."/>
            <person name="Xin Y.-H."/>
        </authorList>
    </citation>
    <scope>NUCLEOTIDE SEQUENCE [LARGE SCALE GENOMIC DNA]</scope>
    <source>
        <strain evidence="9 10">RB1R16</strain>
    </source>
</reference>
<dbReference type="PANTHER" id="PTHR42878:SF15">
    <property type="entry name" value="BACTERIOPHYTOCHROME"/>
    <property type="match status" value="1"/>
</dbReference>
<dbReference type="SUPFAM" id="SSF52172">
    <property type="entry name" value="CheY-like"/>
    <property type="match status" value="1"/>
</dbReference>
<comment type="caution">
    <text evidence="9">The sequence shown here is derived from an EMBL/GenBank/DDBJ whole genome shotgun (WGS) entry which is preliminary data.</text>
</comment>
<dbReference type="GO" id="GO:0030295">
    <property type="term" value="F:protein kinase activator activity"/>
    <property type="evidence" value="ECO:0007669"/>
    <property type="project" value="TreeGrafter"/>
</dbReference>
<dbReference type="InterPro" id="IPR005467">
    <property type="entry name" value="His_kinase_dom"/>
</dbReference>
<keyword evidence="5 9" id="KW-0418">Kinase</keyword>
<evidence type="ECO:0000313" key="9">
    <source>
        <dbReference type="EMBL" id="PQJ09149.1"/>
    </source>
</evidence>
<dbReference type="InterPro" id="IPR036097">
    <property type="entry name" value="HisK_dim/P_sf"/>
</dbReference>
<dbReference type="CDD" id="cd00082">
    <property type="entry name" value="HisKA"/>
    <property type="match status" value="1"/>
</dbReference>
<keyword evidence="10" id="KW-1185">Reference proteome</keyword>
<dbReference type="InterPro" id="IPR001789">
    <property type="entry name" value="Sig_transdc_resp-reg_receiver"/>
</dbReference>
<dbReference type="Gene3D" id="3.40.50.2300">
    <property type="match status" value="1"/>
</dbReference>
<dbReference type="RefSeq" id="WP_105041054.1">
    <property type="nucleotide sequence ID" value="NZ_PPSL01000007.1"/>
</dbReference>
<dbReference type="InterPro" id="IPR011006">
    <property type="entry name" value="CheY-like_superfamily"/>
</dbReference>
<dbReference type="PRINTS" id="PR00344">
    <property type="entry name" value="BCTRLSENSOR"/>
</dbReference>
<evidence type="ECO:0000259" key="7">
    <source>
        <dbReference type="PROSITE" id="PS50109"/>
    </source>
</evidence>
<organism evidence="9 10">
    <name type="scientific">Flavipsychrobacter stenotrophus</name>
    <dbReference type="NCBI Taxonomy" id="2077091"/>
    <lineage>
        <taxon>Bacteria</taxon>
        <taxon>Pseudomonadati</taxon>
        <taxon>Bacteroidota</taxon>
        <taxon>Chitinophagia</taxon>
        <taxon>Chitinophagales</taxon>
        <taxon>Chitinophagaceae</taxon>
        <taxon>Flavipsychrobacter</taxon>
    </lineage>
</organism>
<name>A0A2S7SQG7_9BACT</name>
<evidence type="ECO:0000256" key="2">
    <source>
        <dbReference type="ARBA" id="ARBA00012438"/>
    </source>
</evidence>
<gene>
    <name evidence="9" type="ORF">CJD36_020370</name>
</gene>
<dbReference type="InterPro" id="IPR003594">
    <property type="entry name" value="HATPase_dom"/>
</dbReference>
<evidence type="ECO:0000256" key="3">
    <source>
        <dbReference type="ARBA" id="ARBA00022553"/>
    </source>
</evidence>
<dbReference type="AlphaFoldDB" id="A0A2S7SQG7"/>
<evidence type="ECO:0000256" key="4">
    <source>
        <dbReference type="ARBA" id="ARBA00022679"/>
    </source>
</evidence>
<dbReference type="Proteomes" id="UP000239872">
    <property type="component" value="Unassembled WGS sequence"/>
</dbReference>
<dbReference type="InterPro" id="IPR004358">
    <property type="entry name" value="Sig_transdc_His_kin-like_C"/>
</dbReference>
<keyword evidence="4" id="KW-0808">Transferase</keyword>
<dbReference type="PROSITE" id="PS50110">
    <property type="entry name" value="RESPONSE_REGULATORY"/>
    <property type="match status" value="1"/>
</dbReference>
<dbReference type="GO" id="GO:0000155">
    <property type="term" value="F:phosphorelay sensor kinase activity"/>
    <property type="evidence" value="ECO:0007669"/>
    <property type="project" value="InterPro"/>
</dbReference>
<dbReference type="SMART" id="SM00387">
    <property type="entry name" value="HATPase_c"/>
    <property type="match status" value="1"/>
</dbReference>
<feature type="domain" description="Histidine kinase" evidence="7">
    <location>
        <begin position="197"/>
        <end position="423"/>
    </location>
</feature>
<dbReference type="SUPFAM" id="SSF55874">
    <property type="entry name" value="ATPase domain of HSP90 chaperone/DNA topoisomerase II/histidine kinase"/>
    <property type="match status" value="1"/>
</dbReference>
<evidence type="ECO:0000313" key="10">
    <source>
        <dbReference type="Proteomes" id="UP000239872"/>
    </source>
</evidence>
<feature type="modified residue" description="4-aspartylphosphate" evidence="6">
    <location>
        <position position="65"/>
    </location>
</feature>
<feature type="domain" description="Response regulatory" evidence="8">
    <location>
        <begin position="15"/>
        <end position="133"/>
    </location>
</feature>
<evidence type="ECO:0000256" key="1">
    <source>
        <dbReference type="ARBA" id="ARBA00000085"/>
    </source>
</evidence>
<dbReference type="FunFam" id="3.30.565.10:FF:000006">
    <property type="entry name" value="Sensor histidine kinase WalK"/>
    <property type="match status" value="1"/>
</dbReference>
<dbReference type="OrthoDB" id="9781208at2"/>
<proteinExistence type="predicted"/>
<dbReference type="InterPro" id="IPR003661">
    <property type="entry name" value="HisK_dim/P_dom"/>
</dbReference>
<dbReference type="GO" id="GO:0000156">
    <property type="term" value="F:phosphorelay response regulator activity"/>
    <property type="evidence" value="ECO:0007669"/>
    <property type="project" value="TreeGrafter"/>
</dbReference>
<dbReference type="SMART" id="SM00448">
    <property type="entry name" value="REC"/>
    <property type="match status" value="1"/>
</dbReference>
<dbReference type="PANTHER" id="PTHR42878">
    <property type="entry name" value="TWO-COMPONENT HISTIDINE KINASE"/>
    <property type="match status" value="1"/>
</dbReference>
<dbReference type="EC" id="2.7.13.3" evidence="2"/>
<accession>A0A2S7SQG7</accession>
<comment type="catalytic activity">
    <reaction evidence="1">
        <text>ATP + protein L-histidine = ADP + protein N-phospho-L-histidine.</text>
        <dbReference type="EC" id="2.7.13.3"/>
    </reaction>
</comment>
<dbReference type="Gene3D" id="3.30.565.10">
    <property type="entry name" value="Histidine kinase-like ATPase, C-terminal domain"/>
    <property type="match status" value="1"/>
</dbReference>
<keyword evidence="3 6" id="KW-0597">Phosphoprotein</keyword>
<evidence type="ECO:0000259" key="8">
    <source>
        <dbReference type="PROSITE" id="PS50110"/>
    </source>
</evidence>
<dbReference type="GO" id="GO:0007234">
    <property type="term" value="P:osmosensory signaling via phosphorelay pathway"/>
    <property type="evidence" value="ECO:0007669"/>
    <property type="project" value="TreeGrafter"/>
</dbReference>
<dbReference type="Pfam" id="PF00072">
    <property type="entry name" value="Response_reg"/>
    <property type="match status" value="1"/>
</dbReference>
<evidence type="ECO:0000256" key="5">
    <source>
        <dbReference type="ARBA" id="ARBA00022777"/>
    </source>
</evidence>
<dbReference type="Pfam" id="PF00512">
    <property type="entry name" value="HisKA"/>
    <property type="match status" value="1"/>
</dbReference>
<dbReference type="Pfam" id="PF02518">
    <property type="entry name" value="HATPase_c"/>
    <property type="match status" value="1"/>
</dbReference>
<dbReference type="InterPro" id="IPR050351">
    <property type="entry name" value="BphY/WalK/GraS-like"/>
</dbReference>